<dbReference type="PANTHER" id="PTHR14580:SF0">
    <property type="entry name" value="MULTIPLE MYELOMA TUMOR-ASSOCIATED PROTEIN 2"/>
    <property type="match status" value="1"/>
</dbReference>
<dbReference type="OrthoDB" id="5390672at2759"/>
<dbReference type="InParanoid" id="A0A218Z1U1"/>
<name>A0A218Z1U1_9HELO</name>
<feature type="compositionally biased region" description="Basic and acidic residues" evidence="1">
    <location>
        <begin position="55"/>
        <end position="73"/>
    </location>
</feature>
<dbReference type="InterPro" id="IPR039207">
    <property type="entry name" value="MMTAG2-like"/>
</dbReference>
<dbReference type="EMBL" id="MZNU01000257">
    <property type="protein sequence ID" value="OWP01908.1"/>
    <property type="molecule type" value="Genomic_DNA"/>
</dbReference>
<keyword evidence="4" id="KW-1185">Reference proteome</keyword>
<evidence type="ECO:0000313" key="4">
    <source>
        <dbReference type="Proteomes" id="UP000242519"/>
    </source>
</evidence>
<feature type="compositionally biased region" description="Basic and acidic residues" evidence="1">
    <location>
        <begin position="230"/>
        <end position="250"/>
    </location>
</feature>
<dbReference type="Pfam" id="PF10159">
    <property type="entry name" value="MMtag"/>
    <property type="match status" value="1"/>
</dbReference>
<evidence type="ECO:0000259" key="2">
    <source>
        <dbReference type="Pfam" id="PF10159"/>
    </source>
</evidence>
<evidence type="ECO:0000313" key="3">
    <source>
        <dbReference type="EMBL" id="OWP01908.1"/>
    </source>
</evidence>
<dbReference type="AlphaFoldDB" id="A0A218Z1U1"/>
<sequence>MDLLSSIRKEGSRGGVNFSWDDVQTSQHRENYLGHSLMAPVGRWQKNRDLSWYAKGDDGKGENGETAEERRARERKAEIKRIKEAEEDALARALGLPVAERGTGSNSISVGEVHRAVKEAGIGEDDGDVGFGKGKSFGGFVGSAEEGDRMEGNIRQLNEGGLEWPEATVARGHTDIDIDPGVARGIIDREAGIDTEKGDPAKSARRGGLEIEVSREKSGDIEVEAQTGQEADRTDKNAGIERSPEETGLQKELGEVGRPCLGSTEGEANNLLLCITYLGLSEGVWAGYTNVKWIPDGCGGVAQDPTSLLIMYWNQFACHNMFELRKASPDSVDNTSAV</sequence>
<proteinExistence type="predicted"/>
<feature type="region of interest" description="Disordered" evidence="1">
    <location>
        <begin position="218"/>
        <end position="250"/>
    </location>
</feature>
<reference evidence="3 4" key="1">
    <citation type="submission" date="2017-04" db="EMBL/GenBank/DDBJ databases">
        <title>Draft genome sequence of Marssonina coronaria NL1: causal agent of apple blotch.</title>
        <authorList>
            <person name="Cheng Q."/>
        </authorList>
    </citation>
    <scope>NUCLEOTIDE SEQUENCE [LARGE SCALE GENOMIC DNA]</scope>
    <source>
        <strain evidence="3 4">NL1</strain>
    </source>
</reference>
<feature type="domain" description="Multiple myeloma tumor-associated protein 2-like N-terminal" evidence="2">
    <location>
        <begin position="11"/>
        <end position="95"/>
    </location>
</feature>
<accession>A0A218Z1U1</accession>
<dbReference type="PANTHER" id="PTHR14580">
    <property type="entry name" value="MULTIPLE MYELOMA TUMOR-ASSOCIATED PROTEIN 2 FAMILY MEMBER"/>
    <property type="match status" value="1"/>
</dbReference>
<protein>
    <recommendedName>
        <fullName evidence="2">Multiple myeloma tumor-associated protein 2-like N-terminal domain-containing protein</fullName>
    </recommendedName>
</protein>
<dbReference type="Proteomes" id="UP000242519">
    <property type="component" value="Unassembled WGS sequence"/>
</dbReference>
<organism evidence="3 4">
    <name type="scientific">Diplocarpon coronariae</name>
    <dbReference type="NCBI Taxonomy" id="2795749"/>
    <lineage>
        <taxon>Eukaryota</taxon>
        <taxon>Fungi</taxon>
        <taxon>Dikarya</taxon>
        <taxon>Ascomycota</taxon>
        <taxon>Pezizomycotina</taxon>
        <taxon>Leotiomycetes</taxon>
        <taxon>Helotiales</taxon>
        <taxon>Drepanopezizaceae</taxon>
        <taxon>Diplocarpon</taxon>
    </lineage>
</organism>
<gene>
    <name evidence="3" type="ORF">B2J93_4758</name>
</gene>
<comment type="caution">
    <text evidence="3">The sequence shown here is derived from an EMBL/GenBank/DDBJ whole genome shotgun (WGS) entry which is preliminary data.</text>
</comment>
<feature type="region of interest" description="Disordered" evidence="1">
    <location>
        <begin position="53"/>
        <end position="73"/>
    </location>
</feature>
<evidence type="ECO:0000256" key="1">
    <source>
        <dbReference type="SAM" id="MobiDB-lite"/>
    </source>
</evidence>
<dbReference type="InterPro" id="IPR019315">
    <property type="entry name" value="MMTA2_N"/>
</dbReference>